<reference evidence="1 2" key="1">
    <citation type="submission" date="2016-06" db="EMBL/GenBank/DDBJ databases">
        <title>Genome sequence of Porphyrobacter dokdonensis DSW-74.</title>
        <authorList>
            <person name="Kim J.F."/>
            <person name="Song J.Y."/>
        </authorList>
    </citation>
    <scope>NUCLEOTIDE SEQUENCE [LARGE SCALE GENOMIC DNA]</scope>
    <source>
        <strain evidence="1 2">DSW-74</strain>
    </source>
</reference>
<evidence type="ECO:0000313" key="1">
    <source>
        <dbReference type="EMBL" id="OBV10231.1"/>
    </source>
</evidence>
<proteinExistence type="predicted"/>
<dbReference type="EMBL" id="LZYB01000006">
    <property type="protein sequence ID" value="OBV10231.1"/>
    <property type="molecule type" value="Genomic_DNA"/>
</dbReference>
<protein>
    <submittedName>
        <fullName evidence="1">Integrase</fullName>
    </submittedName>
</protein>
<dbReference type="Proteomes" id="UP000092484">
    <property type="component" value="Unassembled WGS sequence"/>
</dbReference>
<dbReference type="STRING" id="1300349.I603_2193"/>
<keyword evidence="2" id="KW-1185">Reference proteome</keyword>
<sequence length="47" mass="5414">MRRWNTPALEWVDWLNNRRLLGPIGNFPPAEAAERCCAMRDDTPMAA</sequence>
<accession>A0A1A7BEQ0</accession>
<dbReference type="AlphaFoldDB" id="A0A1A7BEQ0"/>
<organism evidence="1 2">
    <name type="scientific">Erythrobacter dokdonensis DSW-74</name>
    <dbReference type="NCBI Taxonomy" id="1300349"/>
    <lineage>
        <taxon>Bacteria</taxon>
        <taxon>Pseudomonadati</taxon>
        <taxon>Pseudomonadota</taxon>
        <taxon>Alphaproteobacteria</taxon>
        <taxon>Sphingomonadales</taxon>
        <taxon>Erythrobacteraceae</taxon>
        <taxon>Erythrobacter/Porphyrobacter group</taxon>
        <taxon>Erythrobacter</taxon>
    </lineage>
</organism>
<evidence type="ECO:0000313" key="2">
    <source>
        <dbReference type="Proteomes" id="UP000092484"/>
    </source>
</evidence>
<gene>
    <name evidence="1" type="ORF">I603_2193</name>
</gene>
<name>A0A1A7BEQ0_9SPHN</name>
<comment type="caution">
    <text evidence="1">The sequence shown here is derived from an EMBL/GenBank/DDBJ whole genome shotgun (WGS) entry which is preliminary data.</text>
</comment>